<dbReference type="InterPro" id="IPR041658">
    <property type="entry name" value="AAA_lid_11"/>
</dbReference>
<evidence type="ECO:0000313" key="5">
    <source>
        <dbReference type="EMBL" id="EPZ35822.1"/>
    </source>
</evidence>
<dbReference type="Proteomes" id="UP000030755">
    <property type="component" value="Unassembled WGS sequence"/>
</dbReference>
<dbReference type="InterPro" id="IPR026983">
    <property type="entry name" value="DHC"/>
</dbReference>
<dbReference type="Gene3D" id="3.40.50.300">
    <property type="entry name" value="P-loop containing nucleotide triphosphate hydrolases"/>
    <property type="match status" value="1"/>
</dbReference>
<dbReference type="GO" id="GO:0008569">
    <property type="term" value="F:minus-end-directed microtubule motor activity"/>
    <property type="evidence" value="ECO:0007669"/>
    <property type="project" value="TreeGrafter"/>
</dbReference>
<evidence type="ECO:0000259" key="3">
    <source>
        <dbReference type="Pfam" id="PF12781"/>
    </source>
</evidence>
<evidence type="ECO:0000259" key="4">
    <source>
        <dbReference type="Pfam" id="PF18198"/>
    </source>
</evidence>
<dbReference type="GO" id="GO:0045505">
    <property type="term" value="F:dynein intermediate chain binding"/>
    <property type="evidence" value="ECO:0007669"/>
    <property type="project" value="InterPro"/>
</dbReference>
<dbReference type="Pfam" id="PF18198">
    <property type="entry name" value="AAA_lid_11"/>
    <property type="match status" value="1"/>
</dbReference>
<dbReference type="GO" id="GO:0060294">
    <property type="term" value="P:cilium movement involved in cell motility"/>
    <property type="evidence" value="ECO:0007669"/>
    <property type="project" value="TreeGrafter"/>
</dbReference>
<dbReference type="Pfam" id="PF12781">
    <property type="entry name" value="AAA_9"/>
    <property type="match status" value="1"/>
</dbReference>
<reference evidence="5 6" key="1">
    <citation type="journal article" date="2013" name="Curr. Biol.">
        <title>Shared signatures of parasitism and phylogenomics unite Cryptomycota and microsporidia.</title>
        <authorList>
            <person name="James T.Y."/>
            <person name="Pelin A."/>
            <person name="Bonen L."/>
            <person name="Ahrendt S."/>
            <person name="Sain D."/>
            <person name="Corradi N."/>
            <person name="Stajich J.E."/>
        </authorList>
    </citation>
    <scope>NUCLEOTIDE SEQUENCE [LARGE SCALE GENOMIC DNA]</scope>
    <source>
        <strain evidence="5 6">CSF55</strain>
    </source>
</reference>
<dbReference type="GO" id="GO:0051959">
    <property type="term" value="F:dynein light intermediate chain binding"/>
    <property type="evidence" value="ECO:0007669"/>
    <property type="project" value="InterPro"/>
</dbReference>
<dbReference type="GO" id="GO:0097729">
    <property type="term" value="C:9+2 motile cilium"/>
    <property type="evidence" value="ECO:0007669"/>
    <property type="project" value="TreeGrafter"/>
</dbReference>
<keyword evidence="6" id="KW-1185">Reference proteome</keyword>
<protein>
    <submittedName>
        <fullName evidence="5">Cytoplasmic dynein 2 heavy chain 1 domain-containing protein</fullName>
    </submittedName>
</protein>
<dbReference type="HOGENOM" id="CLU_257951_0_0_1"/>
<dbReference type="STRING" id="988480.A0A075B3W2"/>
<organism evidence="5 6">
    <name type="scientific">Rozella allomycis (strain CSF55)</name>
    <dbReference type="NCBI Taxonomy" id="988480"/>
    <lineage>
        <taxon>Eukaryota</taxon>
        <taxon>Fungi</taxon>
        <taxon>Fungi incertae sedis</taxon>
        <taxon>Cryptomycota</taxon>
        <taxon>Cryptomycota incertae sedis</taxon>
        <taxon>Rozella</taxon>
    </lineage>
</organism>
<feature type="coiled-coil region" evidence="1">
    <location>
        <begin position="621"/>
        <end position="662"/>
    </location>
</feature>
<dbReference type="PANTHER" id="PTHR10676">
    <property type="entry name" value="DYNEIN HEAVY CHAIN FAMILY PROTEIN"/>
    <property type="match status" value="1"/>
</dbReference>
<dbReference type="Gene3D" id="1.20.920.20">
    <property type="match status" value="1"/>
</dbReference>
<gene>
    <name evidence="5" type="ORF">O9G_005679</name>
</gene>
<dbReference type="GO" id="GO:0030286">
    <property type="term" value="C:dynein complex"/>
    <property type="evidence" value="ECO:0007669"/>
    <property type="project" value="InterPro"/>
</dbReference>
<feature type="domain" description="Dynein heavy chain AAA lid" evidence="4">
    <location>
        <begin position="1139"/>
        <end position="1247"/>
    </location>
</feature>
<dbReference type="InterPro" id="IPR042219">
    <property type="entry name" value="AAA_lid_11_sf"/>
</dbReference>
<dbReference type="OrthoDB" id="447173at2759"/>
<dbReference type="InterPro" id="IPR035706">
    <property type="entry name" value="AAA_9"/>
</dbReference>
<feature type="coiled-coil region" evidence="1">
    <location>
        <begin position="388"/>
        <end position="488"/>
    </location>
</feature>
<feature type="coiled-coil region" evidence="1">
    <location>
        <begin position="915"/>
        <end position="952"/>
    </location>
</feature>
<accession>A0A075B3W2</accession>
<evidence type="ECO:0000256" key="1">
    <source>
        <dbReference type="SAM" id="Coils"/>
    </source>
</evidence>
<feature type="domain" description="Dynein heavy chain ATP-binding dynein motor region" evidence="3">
    <location>
        <begin position="775"/>
        <end position="968"/>
    </location>
</feature>
<feature type="domain" description="Dynein heavy chain coiled coil stalk" evidence="2">
    <location>
        <begin position="403"/>
        <end position="699"/>
    </location>
</feature>
<dbReference type="Gene3D" id="1.10.8.720">
    <property type="entry name" value="Region D6 of dynein motor"/>
    <property type="match status" value="1"/>
</dbReference>
<evidence type="ECO:0000259" key="2">
    <source>
        <dbReference type="Pfam" id="PF12777"/>
    </source>
</evidence>
<evidence type="ECO:0000313" key="6">
    <source>
        <dbReference type="Proteomes" id="UP000030755"/>
    </source>
</evidence>
<name>A0A075B3W2_ROZAC</name>
<dbReference type="EMBL" id="KE560746">
    <property type="protein sequence ID" value="EPZ35822.1"/>
    <property type="molecule type" value="Genomic_DNA"/>
</dbReference>
<dbReference type="PANTHER" id="PTHR10676:SF352">
    <property type="entry name" value="CYTOPLASMIC DYNEIN 2 HEAVY CHAIN 1"/>
    <property type="match status" value="1"/>
</dbReference>
<dbReference type="InterPro" id="IPR024743">
    <property type="entry name" value="Dynein_HC_stalk"/>
</dbReference>
<proteinExistence type="predicted"/>
<keyword evidence="1" id="KW-0175">Coiled coil</keyword>
<dbReference type="InterPro" id="IPR027417">
    <property type="entry name" value="P-loop_NTPase"/>
</dbReference>
<sequence>MLVSCTRGKQFKPKKNPLTLYVKNVHEVLMDAYESSTVYSFVYGLINNNGFYDENGEWIACEVGVVLGSERAIQCERLGGWLDVVVVGEMRDEEVGGFIRDWLMRGVKDVDNIGDEGVEKIVGKIMQVYLGCKCGMKTLNKILKRLVGRIKREMSFDEIIVCVYNLCERFIGDSDVAKSREIKRIFSKREEMKSVRELNFEKLMIDNMIIVGENNSGRRSLLNDLQIEIFELNETLNYQFKQFSNQIKNILNCRGEKMVVVYDYQINDWILNCVHLFVSSLDVKYLMNDDDLKQVDGERLVKNELYFVFVVKSVGVFEGYPGILNEMRVVEFEGVKDVKDISVVSEGSEGREGSEESDRISESVIQRFNNCKSFKNSFDLWVGYKLFLKIKNREMDKIKKELERYENGLKTIKNANKVVNDLSREAEEQEKELIIKQTEADESLKLITFKMNDSLNKQKIIQELVSTLNKEEEDLKKRRIEIENELMQVEPAISKAKEAIGKIKNENLSEIRSLRSPPSLIRDLLEGVLMLMGIYDTSWTSMKSFLGKKTVKDEIINFDARNINKETRKSIEKLIQEKSEAFDPINIKRSFVAAEPLVLWLKAQLQYSIVIEKIKPLEGDLNMLNNSLNKSRGEIEEKESELKRLEAELEELRVDFSRKTSQTESLKIKLGVGRERIEKASMLLSKLRDEQERWSVVVGELEGRVGVLDEFVFKRVELIIKGEVGEEVEGVEGEESVDIVEGVEVEGEVDNHNIDTLSASNNPVDVALMRLNETILVSLIRDPLDICIDYLKDYQIINYNDSSLLRQLELAMKLGNRIAIRNMNEIPSYLGYLISNISKTDEIKLLDKEIKISSGRIDLLWHRFKLVLITKNKEIKSCESILDCLTIIDFNLTRRVLSNKFLDLIVNKMNPENQLKKEEINLKQKELNFKLIELEDELLKQLSETNDLLSNEPLLLSLEEIKIQSLNIKKILNENLILLKNLQNQFIQFKEITDFASRFYFACEKLKSFNSNYFVSVKQFEFVLLEIISVVDSNFFKREFVKSVFSILARFVVERDQLAVYLFIVKEMYEQVVNQDEWDYLKGNVKKSKSYGTADGNSNGKVSNSTITLSNSFFEKYKVELNSLANYYIDAKELNLNRCFKVAWLHSILIARKSIIPIGFLKDYEFSDTDFKIAIKIASTTNETSLFKSLLISSAYGPKIDNKIDLEKLVILVNSIFNAKDFKLDGLKASSDVNVSSITGILQWLDNAAVDDFEAMCLPANTLVMKSLLDLDYTLKLLRSSQWLEIKSQLAKFRNNETRRSSEGDEAFVVEFCELECQFGWDLVEFVDKQMENLHSLHDETPDSPMN</sequence>
<dbReference type="Pfam" id="PF12777">
    <property type="entry name" value="MT"/>
    <property type="match status" value="1"/>
</dbReference>